<accession>A0A7J3M3R3</accession>
<protein>
    <submittedName>
        <fullName evidence="2">GNAT family N-acetyltransferase</fullName>
    </submittedName>
</protein>
<dbReference type="InterPro" id="IPR016181">
    <property type="entry name" value="Acyl_CoA_acyltransferase"/>
</dbReference>
<dbReference type="AlphaFoldDB" id="A0A7J3M3R3"/>
<dbReference type="GO" id="GO:0016747">
    <property type="term" value="F:acyltransferase activity, transferring groups other than amino-acyl groups"/>
    <property type="evidence" value="ECO:0007669"/>
    <property type="project" value="InterPro"/>
</dbReference>
<feature type="domain" description="N-acetyltransferase" evidence="1">
    <location>
        <begin position="16"/>
        <end position="163"/>
    </location>
</feature>
<dbReference type="PANTHER" id="PTHR43328">
    <property type="entry name" value="ACETYLTRANSFERASE-RELATED"/>
    <property type="match status" value="1"/>
</dbReference>
<sequence>MNFEPIFFRDKLGRAITIRAYEPARDRDGLIEMYVNYDPEDRSLGLPPVGRTAIERWMRHLEEKGFSIIAEHEGRIIGHLAIVEDESNKGVVDLAIYLARNYQNQGIGTEMVKAIIEYCRKVCYKKITLVTDRLNWRAIRVYKKCGFQTVLASYELYMELPLKPNACE</sequence>
<evidence type="ECO:0000259" key="1">
    <source>
        <dbReference type="PROSITE" id="PS51186"/>
    </source>
</evidence>
<organism evidence="2">
    <name type="scientific">Archaeoglobus fulgidus</name>
    <dbReference type="NCBI Taxonomy" id="2234"/>
    <lineage>
        <taxon>Archaea</taxon>
        <taxon>Methanobacteriati</taxon>
        <taxon>Methanobacteriota</taxon>
        <taxon>Archaeoglobi</taxon>
        <taxon>Archaeoglobales</taxon>
        <taxon>Archaeoglobaceae</taxon>
        <taxon>Archaeoglobus</taxon>
    </lineage>
</organism>
<gene>
    <name evidence="2" type="ORF">ENT52_07410</name>
</gene>
<dbReference type="InterPro" id="IPR000182">
    <property type="entry name" value="GNAT_dom"/>
</dbReference>
<name>A0A7J3M3R3_ARCFL</name>
<dbReference type="PROSITE" id="PS51186">
    <property type="entry name" value="GNAT"/>
    <property type="match status" value="1"/>
</dbReference>
<dbReference type="CDD" id="cd04301">
    <property type="entry name" value="NAT_SF"/>
    <property type="match status" value="1"/>
</dbReference>
<dbReference type="Pfam" id="PF00583">
    <property type="entry name" value="Acetyltransf_1"/>
    <property type="match status" value="1"/>
</dbReference>
<dbReference type="PANTHER" id="PTHR43328:SF1">
    <property type="entry name" value="N-ACETYLTRANSFERASE DOMAIN-CONTAINING PROTEIN"/>
    <property type="match status" value="1"/>
</dbReference>
<evidence type="ECO:0000313" key="2">
    <source>
        <dbReference type="EMBL" id="HGT83533.1"/>
    </source>
</evidence>
<reference evidence="2" key="1">
    <citation type="journal article" date="2020" name="mSystems">
        <title>Genome- and Community-Level Interaction Insights into Carbon Utilization and Element Cycling Functions of Hydrothermarchaeota in Hydrothermal Sediment.</title>
        <authorList>
            <person name="Zhou Z."/>
            <person name="Liu Y."/>
            <person name="Xu W."/>
            <person name="Pan J."/>
            <person name="Luo Z.H."/>
            <person name="Li M."/>
        </authorList>
    </citation>
    <scope>NUCLEOTIDE SEQUENCE [LARGE SCALE GENOMIC DNA]</scope>
    <source>
        <strain evidence="2">SpSt-587</strain>
    </source>
</reference>
<comment type="caution">
    <text evidence="2">The sequence shown here is derived from an EMBL/GenBank/DDBJ whole genome shotgun (WGS) entry which is preliminary data.</text>
</comment>
<dbReference type="EMBL" id="DSYZ01000139">
    <property type="protein sequence ID" value="HGT83533.1"/>
    <property type="molecule type" value="Genomic_DNA"/>
</dbReference>
<keyword evidence="2" id="KW-0808">Transferase</keyword>
<dbReference type="Gene3D" id="3.40.630.30">
    <property type="match status" value="1"/>
</dbReference>
<dbReference type="SUPFAM" id="SSF55729">
    <property type="entry name" value="Acyl-CoA N-acyltransferases (Nat)"/>
    <property type="match status" value="1"/>
</dbReference>
<proteinExistence type="predicted"/>